<evidence type="ECO:0000313" key="1">
    <source>
        <dbReference type="EMBL" id="VDL89633.1"/>
    </source>
</evidence>
<dbReference type="AlphaFoldDB" id="A0A183SGA0"/>
<name>A0A183SGA0_SCHSO</name>
<keyword evidence="2" id="KW-1185">Reference proteome</keyword>
<reference evidence="3" key="1">
    <citation type="submission" date="2016-06" db="UniProtKB">
        <authorList>
            <consortium name="WormBaseParasite"/>
        </authorList>
    </citation>
    <scope>IDENTIFICATION</scope>
</reference>
<dbReference type="EMBL" id="UYSU01032476">
    <property type="protein sequence ID" value="VDL89633.1"/>
    <property type="molecule type" value="Genomic_DNA"/>
</dbReference>
<dbReference type="Proteomes" id="UP000275846">
    <property type="component" value="Unassembled WGS sequence"/>
</dbReference>
<organism evidence="3">
    <name type="scientific">Schistocephalus solidus</name>
    <name type="common">Tapeworm</name>
    <dbReference type="NCBI Taxonomy" id="70667"/>
    <lineage>
        <taxon>Eukaryota</taxon>
        <taxon>Metazoa</taxon>
        <taxon>Spiralia</taxon>
        <taxon>Lophotrochozoa</taxon>
        <taxon>Platyhelminthes</taxon>
        <taxon>Cestoda</taxon>
        <taxon>Eucestoda</taxon>
        <taxon>Diphyllobothriidea</taxon>
        <taxon>Diphyllobothriidae</taxon>
        <taxon>Schistocephalus</taxon>
    </lineage>
</organism>
<reference evidence="1 2" key="2">
    <citation type="submission" date="2018-11" db="EMBL/GenBank/DDBJ databases">
        <authorList>
            <consortium name="Pathogen Informatics"/>
        </authorList>
    </citation>
    <scope>NUCLEOTIDE SEQUENCE [LARGE SCALE GENOMIC DNA]</scope>
    <source>
        <strain evidence="1 2">NST_G2</strain>
    </source>
</reference>
<protein>
    <submittedName>
        <fullName evidence="3">Rho-GAP domain-containing protein</fullName>
    </submittedName>
</protein>
<dbReference type="OrthoDB" id="6264139at2759"/>
<accession>A0A183SGA0</accession>
<gene>
    <name evidence="1" type="ORF">SSLN_LOCUS3248</name>
</gene>
<evidence type="ECO:0000313" key="2">
    <source>
        <dbReference type="Proteomes" id="UP000275846"/>
    </source>
</evidence>
<sequence>MDGNGVDIVESCEKTELFGRFFASVFTKVPELQLDHDKSFVKDVRTVLEYILFPKPLVERELQNLKEAKSSGPDD</sequence>
<dbReference type="WBParaSite" id="SSLN_0000334801-mRNA-1">
    <property type="protein sequence ID" value="SSLN_0000334801-mRNA-1"/>
    <property type="gene ID" value="SSLN_0000334801"/>
</dbReference>
<evidence type="ECO:0000313" key="3">
    <source>
        <dbReference type="WBParaSite" id="SSLN_0000334801-mRNA-1"/>
    </source>
</evidence>
<proteinExistence type="predicted"/>